<reference evidence="3 4" key="1">
    <citation type="submission" date="2024-10" db="EMBL/GenBank/DDBJ databases">
        <title>Updated reference genomes for cyclostephanoid diatoms.</title>
        <authorList>
            <person name="Roberts W.R."/>
            <person name="Alverson A.J."/>
        </authorList>
    </citation>
    <scope>NUCLEOTIDE SEQUENCE [LARGE SCALE GENOMIC DNA]</scope>
    <source>
        <strain evidence="3 4">AJA010-31</strain>
    </source>
</reference>
<evidence type="ECO:0000313" key="3">
    <source>
        <dbReference type="EMBL" id="KAL3798938.1"/>
    </source>
</evidence>
<sequence>MYYPTHIADDESDIESSCSAEIEGSYLPQHLDTVTPSRSSLSDKRQHPWEKGEEYGLAVHEDFDDPNSSATASARQRNGSPKSRSVPDRSTDQMAELIQSERNRRLGVSANKETSPNKSEEDVAAPPPAAAAAAAQPTERAPSGLLGNIKGWLGRGSLNQSDRSNLNNSDRSLSRSVRSLTNENPQHLGTSRRELVQHTIHEDKTYTDDDDSSSSSSSSSSYSSISHHSSLDQRTRARHQALRYLSNSCVDAGRKSKTLSYIWGLERLDLKRRRDRFERELGVVEGEMNKDFSSGNGDDKVARIAGRLVRELPRLSLSSGADAGAGSDKKKASSHKAYMLLEEYVDVVQSLDPNLSIDFEENEKNHPSKLLWTNQDALERYLTNLQSRLRETIERTKSLEKRLAVLEKTGDQIVGSLCEDLVDITSHSNKAEARYVKRGKELERKRRRLETNYRTKIKELEKRVNLLEEGILTRSGSNVTTYLNEDTTDSDEDEEENEEDDEIRLEKKLSDIKAKTEQEKVEHELSVQSIRRQCEQSKLKLSVARLVMAGDDNLREYISALERFDPSTQHRMQRRSSQQVEDEIPPEALPPPPPEKVTRGRAKLLNAMHLERIYEQRLAVSKAFNDAAINALEHELADRESAGQQMEVRCLNELMAIDSEIKEIVAKGQKRLESLQKEVRELKDAMSAVTSNSALLENEEEAVRDHLNNFAFNPSAEYAISTDNDSTSMDSKLDTTESDRIEADETSSGSLADQDSKRKVNEGALVNGADGLREKNSVEPESASVDSKRTTQSEDDAHVGDINLNTPIETNDDKSMPSHSQISGEQAVTPPETSHDEQMPDNKSKQLSGEQREKVLKILGLELKCTLAEYQTSIGISSSSDRVEQISYMNQVVLKIAEVSGIDMTRSDTENRIQSWSHAVTDSKKTTKDNTHKKRTKKRTSKVKRRKSKRRSSIDDDGLDEKDKEFLASLSSAKFNT</sequence>
<feature type="compositionally biased region" description="Basic and acidic residues" evidence="2">
    <location>
        <begin position="786"/>
        <end position="799"/>
    </location>
</feature>
<feature type="compositionally biased region" description="Basic and acidic residues" evidence="2">
    <location>
        <begin position="41"/>
        <end position="54"/>
    </location>
</feature>
<organism evidence="3 4">
    <name type="scientific">Cyclotella atomus</name>
    <dbReference type="NCBI Taxonomy" id="382360"/>
    <lineage>
        <taxon>Eukaryota</taxon>
        <taxon>Sar</taxon>
        <taxon>Stramenopiles</taxon>
        <taxon>Ochrophyta</taxon>
        <taxon>Bacillariophyta</taxon>
        <taxon>Coscinodiscophyceae</taxon>
        <taxon>Thalassiosirophycidae</taxon>
        <taxon>Stephanodiscales</taxon>
        <taxon>Stephanodiscaceae</taxon>
        <taxon>Cyclotella</taxon>
    </lineage>
</organism>
<feature type="coiled-coil region" evidence="1">
    <location>
        <begin position="665"/>
        <end position="699"/>
    </location>
</feature>
<feature type="region of interest" description="Disordered" evidence="2">
    <location>
        <begin position="27"/>
        <end position="234"/>
    </location>
</feature>
<feature type="compositionally biased region" description="Acidic residues" evidence="2">
    <location>
        <begin position="486"/>
        <end position="503"/>
    </location>
</feature>
<feature type="compositionally biased region" description="Low complexity" evidence="2">
    <location>
        <begin position="157"/>
        <end position="180"/>
    </location>
</feature>
<feature type="compositionally biased region" description="Basic and acidic residues" evidence="2">
    <location>
        <begin position="191"/>
        <end position="207"/>
    </location>
</feature>
<feature type="coiled-coil region" evidence="1">
    <location>
        <begin position="439"/>
        <end position="470"/>
    </location>
</feature>
<feature type="region of interest" description="Disordered" evidence="2">
    <location>
        <begin position="720"/>
        <end position="850"/>
    </location>
</feature>
<feature type="region of interest" description="Disordered" evidence="2">
    <location>
        <begin position="567"/>
        <end position="597"/>
    </location>
</feature>
<feature type="coiled-coil region" evidence="1">
    <location>
        <begin position="382"/>
        <end position="409"/>
    </location>
</feature>
<dbReference type="Proteomes" id="UP001530400">
    <property type="component" value="Unassembled WGS sequence"/>
</dbReference>
<feature type="compositionally biased region" description="Polar residues" evidence="2">
    <location>
        <begin position="817"/>
        <end position="826"/>
    </location>
</feature>
<feature type="compositionally biased region" description="Basic and acidic residues" evidence="2">
    <location>
        <begin position="731"/>
        <end position="743"/>
    </location>
</feature>
<name>A0ABD3QES6_9STRA</name>
<comment type="caution">
    <text evidence="3">The sequence shown here is derived from an EMBL/GenBank/DDBJ whole genome shotgun (WGS) entry which is preliminary data.</text>
</comment>
<feature type="compositionally biased region" description="Low complexity" evidence="2">
    <location>
        <begin position="213"/>
        <end position="228"/>
    </location>
</feature>
<proteinExistence type="predicted"/>
<feature type="compositionally biased region" description="Polar residues" evidence="2">
    <location>
        <begin position="567"/>
        <end position="579"/>
    </location>
</feature>
<feature type="compositionally biased region" description="Basic and acidic residues" evidence="2">
    <location>
        <begin position="921"/>
        <end position="930"/>
    </location>
</feature>
<keyword evidence="1" id="KW-0175">Coiled coil</keyword>
<dbReference type="EMBL" id="JALLPJ020000199">
    <property type="protein sequence ID" value="KAL3798938.1"/>
    <property type="molecule type" value="Genomic_DNA"/>
</dbReference>
<feature type="region of interest" description="Disordered" evidence="2">
    <location>
        <begin position="478"/>
        <end position="504"/>
    </location>
</feature>
<evidence type="ECO:0000313" key="4">
    <source>
        <dbReference type="Proteomes" id="UP001530400"/>
    </source>
</evidence>
<feature type="compositionally biased region" description="Basic and acidic residues" evidence="2">
    <location>
        <begin position="833"/>
        <end position="850"/>
    </location>
</feature>
<dbReference type="AlphaFoldDB" id="A0ABD3QES6"/>
<feature type="compositionally biased region" description="Polar residues" evidence="2">
    <location>
        <begin position="66"/>
        <end position="83"/>
    </location>
</feature>
<gene>
    <name evidence="3" type="ORF">ACHAWO_010828</name>
</gene>
<feature type="compositionally biased region" description="Polar residues" evidence="2">
    <location>
        <begin position="721"/>
        <end position="730"/>
    </location>
</feature>
<evidence type="ECO:0000256" key="2">
    <source>
        <dbReference type="SAM" id="MobiDB-lite"/>
    </source>
</evidence>
<feature type="compositionally biased region" description="Basic residues" evidence="2">
    <location>
        <begin position="931"/>
        <end position="951"/>
    </location>
</feature>
<protein>
    <submittedName>
        <fullName evidence="3">Uncharacterized protein</fullName>
    </submittedName>
</protein>
<keyword evidence="4" id="KW-1185">Reference proteome</keyword>
<feature type="region of interest" description="Disordered" evidence="2">
    <location>
        <begin position="908"/>
        <end position="958"/>
    </location>
</feature>
<accession>A0ABD3QES6</accession>
<evidence type="ECO:0000256" key="1">
    <source>
        <dbReference type="SAM" id="Coils"/>
    </source>
</evidence>